<proteinExistence type="predicted"/>
<protein>
    <submittedName>
        <fullName evidence="1">Uncharacterized protein</fullName>
    </submittedName>
</protein>
<comment type="caution">
    <text evidence="1">The sequence shown here is derived from an EMBL/GenBank/DDBJ whole genome shotgun (WGS) entry which is preliminary data.</text>
</comment>
<organism evidence="1 2">
    <name type="scientific">Kitasatospora phosalacinea</name>
    <dbReference type="NCBI Taxonomy" id="2065"/>
    <lineage>
        <taxon>Bacteria</taxon>
        <taxon>Bacillati</taxon>
        <taxon>Actinomycetota</taxon>
        <taxon>Actinomycetes</taxon>
        <taxon>Kitasatosporales</taxon>
        <taxon>Streptomycetaceae</taxon>
        <taxon>Kitasatospora</taxon>
    </lineage>
</organism>
<evidence type="ECO:0000313" key="2">
    <source>
        <dbReference type="Proteomes" id="UP001599542"/>
    </source>
</evidence>
<reference evidence="1 2" key="1">
    <citation type="submission" date="2024-09" db="EMBL/GenBank/DDBJ databases">
        <title>The Natural Products Discovery Center: Release of the First 8490 Sequenced Strains for Exploring Actinobacteria Biosynthetic Diversity.</title>
        <authorList>
            <person name="Kalkreuter E."/>
            <person name="Kautsar S.A."/>
            <person name="Yang D."/>
            <person name="Bader C.D."/>
            <person name="Teijaro C.N."/>
            <person name="Fluegel L."/>
            <person name="Davis C.M."/>
            <person name="Simpson J.R."/>
            <person name="Lauterbach L."/>
            <person name="Steele A.D."/>
            <person name="Gui C."/>
            <person name="Meng S."/>
            <person name="Li G."/>
            <person name="Viehrig K."/>
            <person name="Ye F."/>
            <person name="Su P."/>
            <person name="Kiefer A.F."/>
            <person name="Nichols A."/>
            <person name="Cepeda A.J."/>
            <person name="Yan W."/>
            <person name="Fan B."/>
            <person name="Jiang Y."/>
            <person name="Adhikari A."/>
            <person name="Zheng C.-J."/>
            <person name="Schuster L."/>
            <person name="Cowan T.M."/>
            <person name="Smanski M.J."/>
            <person name="Chevrette M.G."/>
            <person name="De Carvalho L.P.S."/>
            <person name="Shen B."/>
        </authorList>
    </citation>
    <scope>NUCLEOTIDE SEQUENCE [LARGE SCALE GENOMIC DNA]</scope>
    <source>
        <strain evidence="1 2">NPDC058753</strain>
    </source>
</reference>
<dbReference type="RefSeq" id="WP_380315112.1">
    <property type="nucleotide sequence ID" value="NZ_JBHYPW010000001.1"/>
</dbReference>
<name>A0ABW6GM76_9ACTN</name>
<dbReference type="EMBL" id="JBHYPX010000034">
    <property type="protein sequence ID" value="MFE1353852.1"/>
    <property type="molecule type" value="Genomic_DNA"/>
</dbReference>
<dbReference type="Proteomes" id="UP001599542">
    <property type="component" value="Unassembled WGS sequence"/>
</dbReference>
<keyword evidence="2" id="KW-1185">Reference proteome</keyword>
<gene>
    <name evidence="1" type="ORF">ACFW6T_17870</name>
</gene>
<evidence type="ECO:0000313" key="1">
    <source>
        <dbReference type="EMBL" id="MFE1353852.1"/>
    </source>
</evidence>
<accession>A0ABW6GM76</accession>
<sequence>MWLGQVYAALRLDGRRPTPQELREVGGLDPERIARALRGWREWLRAGAGEESYGAGAG</sequence>